<dbReference type="GO" id="GO:0004467">
    <property type="term" value="F:long-chain fatty acid-CoA ligase activity"/>
    <property type="evidence" value="ECO:0007669"/>
    <property type="project" value="TreeGrafter"/>
</dbReference>
<evidence type="ECO:0000256" key="17">
    <source>
        <dbReference type="ARBA" id="ARBA00060276"/>
    </source>
</evidence>
<dbReference type="Gene3D" id="3.40.50.12780">
    <property type="entry name" value="N-terminal domain of ligase-like"/>
    <property type="match status" value="1"/>
</dbReference>
<keyword evidence="10" id="KW-0547">Nucleotide-binding</keyword>
<evidence type="ECO:0000256" key="3">
    <source>
        <dbReference type="ARBA" id="ARBA00004651"/>
    </source>
</evidence>
<evidence type="ECO:0000256" key="12">
    <source>
        <dbReference type="ARBA" id="ARBA00022989"/>
    </source>
</evidence>
<comment type="similarity">
    <text evidence="4">Belongs to the ATP-dependent AMP-binding enzyme family.</text>
</comment>
<dbReference type="InterPro" id="IPR042099">
    <property type="entry name" value="ANL_N_sf"/>
</dbReference>
<accession>A0A316V839</accession>
<evidence type="ECO:0000256" key="19">
    <source>
        <dbReference type="ARBA" id="ARBA00078285"/>
    </source>
</evidence>
<sequence>MTSQVLKAAVGLATFSYLDAKYGIASDVRAGRATSAADLGLKIAEWRGKASLYESFQSTVKTNPKGDFLVYEGKTWSFEQADADVRRIAHFLLNQGIKPGDRIAVFLHNSATYPLLWLACMSINIAPAFINNGLTGKGLLHCIAVSEAPLVIFEPELEAPLQEVSKELLEHSKVRRYLCFDDGLRHENEKVNLPPQIENTVYYGPNEHAAQSVKEIDPVYRKDVTLATSCALIYTSGTTGLPKAALCSHGRIGTATTVWTRLGGFTNKDRIYTAMPIYHSSAAFLCLGVAFRSGACVIIGRKFSASKFFEQVRAADATVVQYIGEIARYLLAVPPHPDDKNHRVRLAYGNGMRPDVWNKFRDRFAIPHIFEFYASSEGNGALLNYNTGEFGSGAVGRFGSLARTVRPDFRIFRVDPITEDVVRGANGLCEECDFDEPGEFMCRINESRASSQFQGYAGNPDATKKKILRDVKAKGDAWFRTGDLMRMDVNGFYWFGDRMGDTFRWRSENVSTAEVASVLGEKIAEANVYGVLVPNHDGRAGCAAIPRNAAATLDLVGLATHARKSLPKYSVPLFLRIVPEMESTGTAKQLKVALRNQGIEHAQCGPDPLYWLPPSSKAYLPFEPKDLEALKAGKVKL</sequence>
<protein>
    <recommendedName>
        <fullName evidence="18">Very long-chain fatty acid transport protein</fullName>
    </recommendedName>
    <alternativeName>
        <fullName evidence="19">Very-long-chain acyl-CoA synthetase</fullName>
    </alternativeName>
</protein>
<evidence type="ECO:0000256" key="8">
    <source>
        <dbReference type="ARBA" id="ARBA00022677"/>
    </source>
</evidence>
<evidence type="ECO:0000256" key="9">
    <source>
        <dbReference type="ARBA" id="ARBA00022692"/>
    </source>
</evidence>
<keyword evidence="15" id="KW-0576">Peroxisome</keyword>
<keyword evidence="9" id="KW-0812">Transmembrane</keyword>
<keyword evidence="11" id="KW-0067">ATP-binding</keyword>
<evidence type="ECO:0000256" key="2">
    <source>
        <dbReference type="ARBA" id="ARBA00004585"/>
    </source>
</evidence>
<keyword evidence="5" id="KW-0813">Transport</keyword>
<gene>
    <name evidence="21" type="ORF">FA14DRAFT_161390</name>
</gene>
<comment type="function">
    <text evidence="17">Acyl-CoA synthetase required for both the import of long chain fatty acids (LCFAs) (C14-C18) and the activation very long chain fatty acids (VLCFAs) (C20-C26) by esterification of the fatty acids into metabolically active CoA-thioesters for subsequent degradation or incorporation into phospholipids. The transport and fatty acyl-CoA synthetase activities are genetically separable and are thus independent activities. Esterifies VLCFAs in the peroxisome matrix. The VLCFAs are actively transported into peroxisomes by a PXA1-PXA2 heterodimeric transporter in the peroxisomal membrane.</text>
</comment>
<evidence type="ECO:0000256" key="14">
    <source>
        <dbReference type="ARBA" id="ARBA00023136"/>
    </source>
</evidence>
<dbReference type="FunFam" id="3.30.300.30:FF:000002">
    <property type="entry name" value="Long-chain fatty acid transport protein 1"/>
    <property type="match status" value="1"/>
</dbReference>
<evidence type="ECO:0000256" key="11">
    <source>
        <dbReference type="ARBA" id="ARBA00022840"/>
    </source>
</evidence>
<comment type="subcellular location">
    <subcellularLocation>
        <location evidence="3">Cell membrane</location>
        <topology evidence="3">Multi-pass membrane protein</topology>
    </subcellularLocation>
    <subcellularLocation>
        <location evidence="1">Lipid droplet</location>
    </subcellularLocation>
    <subcellularLocation>
        <location evidence="2">Peroxisome membrane</location>
        <topology evidence="2">Multi-pass membrane protein</topology>
    </subcellularLocation>
</comment>
<evidence type="ECO:0000313" key="21">
    <source>
        <dbReference type="EMBL" id="PWN33632.1"/>
    </source>
</evidence>
<dbReference type="InParanoid" id="A0A316V839"/>
<evidence type="ECO:0000259" key="20">
    <source>
        <dbReference type="Pfam" id="PF00501"/>
    </source>
</evidence>
<dbReference type="InterPro" id="IPR000873">
    <property type="entry name" value="AMP-dep_synth/lig_dom"/>
</dbReference>
<dbReference type="PROSITE" id="PS00455">
    <property type="entry name" value="AMP_BINDING"/>
    <property type="match status" value="1"/>
</dbReference>
<keyword evidence="13" id="KW-0445">Lipid transport</keyword>
<reference evidence="21 22" key="1">
    <citation type="journal article" date="2018" name="Mol. Biol. Evol.">
        <title>Broad Genomic Sampling Reveals a Smut Pathogenic Ancestry of the Fungal Clade Ustilaginomycotina.</title>
        <authorList>
            <person name="Kijpornyongpan T."/>
            <person name="Mondo S.J."/>
            <person name="Barry K."/>
            <person name="Sandor L."/>
            <person name="Lee J."/>
            <person name="Lipzen A."/>
            <person name="Pangilinan J."/>
            <person name="LaButti K."/>
            <person name="Hainaut M."/>
            <person name="Henrissat B."/>
            <person name="Grigoriev I.V."/>
            <person name="Spatafora J.W."/>
            <person name="Aime M.C."/>
        </authorList>
    </citation>
    <scope>NUCLEOTIDE SEQUENCE [LARGE SCALE GENOMIC DNA]</scope>
    <source>
        <strain evidence="21 22">MCA 3882</strain>
    </source>
</reference>
<comment type="catalytic activity">
    <reaction evidence="16">
        <text>a very long-chain fatty acid + ATP + CoA = a very long-chain fatty acyl-CoA + AMP + diphosphate</text>
        <dbReference type="Rhea" id="RHEA:54536"/>
        <dbReference type="ChEBI" id="CHEBI:30616"/>
        <dbReference type="ChEBI" id="CHEBI:33019"/>
        <dbReference type="ChEBI" id="CHEBI:57287"/>
        <dbReference type="ChEBI" id="CHEBI:58950"/>
        <dbReference type="ChEBI" id="CHEBI:138261"/>
        <dbReference type="ChEBI" id="CHEBI:456215"/>
    </reaction>
</comment>
<evidence type="ECO:0000256" key="16">
    <source>
        <dbReference type="ARBA" id="ARBA00051585"/>
    </source>
</evidence>
<keyword evidence="8" id="KW-0551">Lipid droplet</keyword>
<organism evidence="21 22">
    <name type="scientific">Meira miltonrushii</name>
    <dbReference type="NCBI Taxonomy" id="1280837"/>
    <lineage>
        <taxon>Eukaryota</taxon>
        <taxon>Fungi</taxon>
        <taxon>Dikarya</taxon>
        <taxon>Basidiomycota</taxon>
        <taxon>Ustilaginomycotina</taxon>
        <taxon>Exobasidiomycetes</taxon>
        <taxon>Exobasidiales</taxon>
        <taxon>Brachybasidiaceae</taxon>
        <taxon>Meira</taxon>
    </lineage>
</organism>
<dbReference type="PANTHER" id="PTHR43107:SF15">
    <property type="entry name" value="FATTY ACID TRANSPORT PROTEIN 3, ISOFORM A"/>
    <property type="match status" value="1"/>
</dbReference>
<dbReference type="InterPro" id="IPR020845">
    <property type="entry name" value="AMP-binding_CS"/>
</dbReference>
<keyword evidence="6" id="KW-1003">Cell membrane</keyword>
<evidence type="ECO:0000256" key="1">
    <source>
        <dbReference type="ARBA" id="ARBA00004502"/>
    </source>
</evidence>
<dbReference type="SUPFAM" id="SSF56801">
    <property type="entry name" value="Acetyl-CoA synthetase-like"/>
    <property type="match status" value="1"/>
</dbReference>
<evidence type="ECO:0000256" key="10">
    <source>
        <dbReference type="ARBA" id="ARBA00022741"/>
    </source>
</evidence>
<dbReference type="GO" id="GO:0005811">
    <property type="term" value="C:lipid droplet"/>
    <property type="evidence" value="ECO:0007669"/>
    <property type="project" value="UniProtKB-SubCell"/>
</dbReference>
<proteinExistence type="inferred from homology"/>
<dbReference type="EMBL" id="KZ819604">
    <property type="protein sequence ID" value="PWN33632.1"/>
    <property type="molecule type" value="Genomic_DNA"/>
</dbReference>
<dbReference type="Proteomes" id="UP000245771">
    <property type="component" value="Unassembled WGS sequence"/>
</dbReference>
<evidence type="ECO:0000256" key="5">
    <source>
        <dbReference type="ARBA" id="ARBA00022448"/>
    </source>
</evidence>
<evidence type="ECO:0000256" key="15">
    <source>
        <dbReference type="ARBA" id="ARBA00023140"/>
    </source>
</evidence>
<dbReference type="GO" id="GO:0044539">
    <property type="term" value="P:long-chain fatty acid import into cell"/>
    <property type="evidence" value="ECO:0007669"/>
    <property type="project" value="TreeGrafter"/>
</dbReference>
<evidence type="ECO:0000256" key="4">
    <source>
        <dbReference type="ARBA" id="ARBA00006432"/>
    </source>
</evidence>
<dbReference type="FunFam" id="3.40.50.12780:FF:000019">
    <property type="entry name" value="Long-chain fatty acid transporter"/>
    <property type="match status" value="1"/>
</dbReference>
<evidence type="ECO:0000256" key="6">
    <source>
        <dbReference type="ARBA" id="ARBA00022475"/>
    </source>
</evidence>
<dbReference type="GeneID" id="37020878"/>
<dbReference type="GO" id="GO:0005324">
    <property type="term" value="F:long-chain fatty acid transmembrane transporter activity"/>
    <property type="evidence" value="ECO:0007669"/>
    <property type="project" value="TreeGrafter"/>
</dbReference>
<keyword evidence="14" id="KW-0472">Membrane</keyword>
<dbReference type="STRING" id="1280837.A0A316V839"/>
<dbReference type="Pfam" id="PF00501">
    <property type="entry name" value="AMP-binding"/>
    <property type="match status" value="1"/>
</dbReference>
<evidence type="ECO:0000256" key="13">
    <source>
        <dbReference type="ARBA" id="ARBA00023055"/>
    </source>
</evidence>
<dbReference type="GO" id="GO:0009898">
    <property type="term" value="C:cytoplasmic side of plasma membrane"/>
    <property type="evidence" value="ECO:0007669"/>
    <property type="project" value="TreeGrafter"/>
</dbReference>
<evidence type="ECO:0000313" key="22">
    <source>
        <dbReference type="Proteomes" id="UP000245771"/>
    </source>
</evidence>
<dbReference type="RefSeq" id="XP_025353934.1">
    <property type="nucleotide sequence ID" value="XM_025499097.1"/>
</dbReference>
<dbReference type="Gene3D" id="3.30.300.30">
    <property type="match status" value="1"/>
</dbReference>
<dbReference type="PANTHER" id="PTHR43107">
    <property type="entry name" value="LONG-CHAIN FATTY ACID TRANSPORT PROTEIN"/>
    <property type="match status" value="1"/>
</dbReference>
<dbReference type="OrthoDB" id="288590at2759"/>
<dbReference type="GO" id="GO:0005524">
    <property type="term" value="F:ATP binding"/>
    <property type="evidence" value="ECO:0007669"/>
    <property type="project" value="UniProtKB-KW"/>
</dbReference>
<dbReference type="InterPro" id="IPR045851">
    <property type="entry name" value="AMP-bd_C_sf"/>
</dbReference>
<keyword evidence="22" id="KW-1185">Reference proteome</keyword>
<evidence type="ECO:0000256" key="18">
    <source>
        <dbReference type="ARBA" id="ARBA00068795"/>
    </source>
</evidence>
<feature type="domain" description="AMP-dependent synthetase/ligase" evidence="20">
    <location>
        <begin position="56"/>
        <end position="384"/>
    </location>
</feature>
<dbReference type="GO" id="GO:0005778">
    <property type="term" value="C:peroxisomal membrane"/>
    <property type="evidence" value="ECO:0007669"/>
    <property type="project" value="UniProtKB-SubCell"/>
</dbReference>
<name>A0A316V839_9BASI</name>
<dbReference type="AlphaFoldDB" id="A0A316V839"/>
<keyword evidence="12" id="KW-1133">Transmembrane helix</keyword>
<evidence type="ECO:0000256" key="7">
    <source>
        <dbReference type="ARBA" id="ARBA00022598"/>
    </source>
</evidence>
<keyword evidence="7" id="KW-0436">Ligase</keyword>